<feature type="compositionally biased region" description="Pro residues" evidence="1">
    <location>
        <begin position="491"/>
        <end position="503"/>
    </location>
</feature>
<keyword evidence="2" id="KW-0812">Transmembrane</keyword>
<dbReference type="InterPro" id="IPR025164">
    <property type="entry name" value="Toastrack_DUF4097"/>
</dbReference>
<sequence length="521" mass="56196">MGAAPPPPYSPRDARRQARDYARAMRDQARAQRHYWRSWNGYRRSSITGPVILLTVGIIALLVETGRVSGYAVWMWYARWWPLILIGVGLISLAEYFFDRNNPYAGRRSAGGIVFLILFFAFLGWGSHSARYWGPFSEQFGENGDDFFSMLGEEHDNDVQLDQAIPAAGTVNIDNPRGDVTVTTSTDGQMHVRAHQVVHTSSDDNARKFFDQVKPKIEPSSSGAVISVPSKNGARVDLIIEIPEKSFATINAGHGDVTVEGLKNNVDVTNHHGDVKFDNIGGDVHARMDHGDVSAHQVDGHAFVDGHADDVTLSEVKGQVVLDGEFFGDTHLEQVGSNVHFHTSRTDLDMPRMSGDLTMDSSDLTASQIQGPVRIVTRSKNIDLTQVAGDVHIDNSDGDVSVASLAPLGNVQISNRSGSLALTVPESANFAITASTTEDDDLETDFPLQTSNSGDRRTLQGTVGHGGVKLELTTSHGNLELKKGSNAVLPSAPPAPPLPPGSPAPKHLKAPKGAAPQPTAQ</sequence>
<dbReference type="Proteomes" id="UP000538666">
    <property type="component" value="Unassembled WGS sequence"/>
</dbReference>
<organism evidence="5 6">
    <name type="scientific">Silvibacterium bohemicum</name>
    <dbReference type="NCBI Taxonomy" id="1577686"/>
    <lineage>
        <taxon>Bacteria</taxon>
        <taxon>Pseudomonadati</taxon>
        <taxon>Acidobacteriota</taxon>
        <taxon>Terriglobia</taxon>
        <taxon>Terriglobales</taxon>
        <taxon>Acidobacteriaceae</taxon>
        <taxon>Silvibacterium</taxon>
    </lineage>
</organism>
<feature type="transmembrane region" description="Helical" evidence="2">
    <location>
        <begin position="51"/>
        <end position="74"/>
    </location>
</feature>
<comment type="caution">
    <text evidence="5">The sequence shown here is derived from an EMBL/GenBank/DDBJ whole genome shotgun (WGS) entry which is preliminary data.</text>
</comment>
<keyword evidence="2" id="KW-0472">Membrane</keyword>
<proteinExistence type="predicted"/>
<evidence type="ECO:0000313" key="5">
    <source>
        <dbReference type="EMBL" id="MBB6145920.1"/>
    </source>
</evidence>
<feature type="domain" description="LiaF transmembrane" evidence="4">
    <location>
        <begin position="49"/>
        <end position="121"/>
    </location>
</feature>
<dbReference type="InterPro" id="IPR054331">
    <property type="entry name" value="LiaF_TM"/>
</dbReference>
<feature type="transmembrane region" description="Helical" evidence="2">
    <location>
        <begin position="80"/>
        <end position="98"/>
    </location>
</feature>
<feature type="region of interest" description="Disordered" evidence="1">
    <location>
        <begin position="482"/>
        <end position="521"/>
    </location>
</feature>
<gene>
    <name evidence="5" type="ORF">HNQ77_003890</name>
</gene>
<feature type="region of interest" description="Disordered" evidence="1">
    <location>
        <begin position="441"/>
        <end position="464"/>
    </location>
</feature>
<dbReference type="RefSeq" id="WP_050060923.1">
    <property type="nucleotide sequence ID" value="NZ_JACHEK010000008.1"/>
</dbReference>
<protein>
    <submittedName>
        <fullName evidence="5">DUF4097 and DUF4098 domain-containing protein YvlB</fullName>
    </submittedName>
</protein>
<keyword evidence="6" id="KW-1185">Reference proteome</keyword>
<accession>A0A841JXP0</accession>
<name>A0A841JXP0_9BACT</name>
<dbReference type="Pfam" id="PF22570">
    <property type="entry name" value="LiaF-TM"/>
    <property type="match status" value="1"/>
</dbReference>
<dbReference type="OrthoDB" id="127291at2"/>
<feature type="domain" description="DUF4097" evidence="3">
    <location>
        <begin position="172"/>
        <end position="481"/>
    </location>
</feature>
<dbReference type="PANTHER" id="PTHR34094">
    <property type="match status" value="1"/>
</dbReference>
<evidence type="ECO:0000256" key="2">
    <source>
        <dbReference type="SAM" id="Phobius"/>
    </source>
</evidence>
<evidence type="ECO:0000259" key="4">
    <source>
        <dbReference type="Pfam" id="PF22570"/>
    </source>
</evidence>
<dbReference type="AlphaFoldDB" id="A0A841JXP0"/>
<evidence type="ECO:0000256" key="1">
    <source>
        <dbReference type="SAM" id="MobiDB-lite"/>
    </source>
</evidence>
<evidence type="ECO:0000259" key="3">
    <source>
        <dbReference type="Pfam" id="PF13349"/>
    </source>
</evidence>
<keyword evidence="2" id="KW-1133">Transmembrane helix</keyword>
<dbReference type="PANTHER" id="PTHR34094:SF1">
    <property type="entry name" value="PROTEIN FAM185A"/>
    <property type="match status" value="1"/>
</dbReference>
<feature type="transmembrane region" description="Helical" evidence="2">
    <location>
        <begin position="110"/>
        <end position="127"/>
    </location>
</feature>
<dbReference type="Pfam" id="PF13349">
    <property type="entry name" value="DUF4097"/>
    <property type="match status" value="1"/>
</dbReference>
<evidence type="ECO:0000313" key="6">
    <source>
        <dbReference type="Proteomes" id="UP000538666"/>
    </source>
</evidence>
<dbReference type="EMBL" id="JACHEK010000008">
    <property type="protein sequence ID" value="MBB6145920.1"/>
    <property type="molecule type" value="Genomic_DNA"/>
</dbReference>
<reference evidence="5 6" key="1">
    <citation type="submission" date="2020-08" db="EMBL/GenBank/DDBJ databases">
        <title>Genomic Encyclopedia of Type Strains, Phase IV (KMG-IV): sequencing the most valuable type-strain genomes for metagenomic binning, comparative biology and taxonomic classification.</title>
        <authorList>
            <person name="Goeker M."/>
        </authorList>
    </citation>
    <scope>NUCLEOTIDE SEQUENCE [LARGE SCALE GENOMIC DNA]</scope>
    <source>
        <strain evidence="5 6">DSM 103733</strain>
    </source>
</reference>